<dbReference type="EMBL" id="FIHS01000005">
    <property type="protein sequence ID" value="CYV29570.1"/>
    <property type="molecule type" value="Genomic_DNA"/>
</dbReference>
<accession>A0A116M601</accession>
<name>A0A116M601_STRSU</name>
<sequence length="48" mass="5448">MNTYSKEELMEMLGYSFQVLKAVKDLDDAILRVQDRAANKITGNSKVL</sequence>
<dbReference type="AlphaFoldDB" id="A0A116M601"/>
<dbReference type="Proteomes" id="UP000071533">
    <property type="component" value="Unassembled WGS sequence"/>
</dbReference>
<evidence type="ECO:0000313" key="2">
    <source>
        <dbReference type="Proteomes" id="UP000071533"/>
    </source>
</evidence>
<gene>
    <name evidence="1" type="ORF">ERS132431_00522</name>
</gene>
<organism evidence="1 2">
    <name type="scientific">Streptococcus suis</name>
    <dbReference type="NCBI Taxonomy" id="1307"/>
    <lineage>
        <taxon>Bacteria</taxon>
        <taxon>Bacillati</taxon>
        <taxon>Bacillota</taxon>
        <taxon>Bacilli</taxon>
        <taxon>Lactobacillales</taxon>
        <taxon>Streptococcaceae</taxon>
        <taxon>Streptococcus</taxon>
    </lineage>
</organism>
<dbReference type="RefSeq" id="WP_153597566.1">
    <property type="nucleotide sequence ID" value="NZ_CEHX01000037.1"/>
</dbReference>
<evidence type="ECO:0000313" key="1">
    <source>
        <dbReference type="EMBL" id="CYV29570.1"/>
    </source>
</evidence>
<protein>
    <submittedName>
        <fullName evidence="1">Uncharacterized protein</fullName>
    </submittedName>
</protein>
<proteinExistence type="predicted"/>
<reference evidence="1 2" key="1">
    <citation type="submission" date="2016-02" db="EMBL/GenBank/DDBJ databases">
        <authorList>
            <consortium name="Pathogen Informatics"/>
        </authorList>
    </citation>
    <scope>NUCLEOTIDE SEQUENCE [LARGE SCALE GENOMIC DNA]</scope>
    <source>
        <strain evidence="1 2">LSS69</strain>
    </source>
</reference>